<organism evidence="1">
    <name type="scientific">Anguilla anguilla</name>
    <name type="common">European freshwater eel</name>
    <name type="synonym">Muraena anguilla</name>
    <dbReference type="NCBI Taxonomy" id="7936"/>
    <lineage>
        <taxon>Eukaryota</taxon>
        <taxon>Metazoa</taxon>
        <taxon>Chordata</taxon>
        <taxon>Craniata</taxon>
        <taxon>Vertebrata</taxon>
        <taxon>Euteleostomi</taxon>
        <taxon>Actinopterygii</taxon>
        <taxon>Neopterygii</taxon>
        <taxon>Teleostei</taxon>
        <taxon>Anguilliformes</taxon>
        <taxon>Anguillidae</taxon>
        <taxon>Anguilla</taxon>
    </lineage>
</organism>
<proteinExistence type="predicted"/>
<sequence>MTHGCYSFLMLLLLFTCGLCFSFPRI</sequence>
<dbReference type="EMBL" id="GBXM01035067">
    <property type="protein sequence ID" value="JAH73510.1"/>
    <property type="molecule type" value="Transcribed_RNA"/>
</dbReference>
<evidence type="ECO:0000313" key="1">
    <source>
        <dbReference type="EMBL" id="JAH73510.1"/>
    </source>
</evidence>
<reference evidence="1" key="2">
    <citation type="journal article" date="2015" name="Fish Shellfish Immunol.">
        <title>Early steps in the European eel (Anguilla anguilla)-Vibrio vulnificus interaction in the gills: Role of the RtxA13 toxin.</title>
        <authorList>
            <person name="Callol A."/>
            <person name="Pajuelo D."/>
            <person name="Ebbesson L."/>
            <person name="Teles M."/>
            <person name="MacKenzie S."/>
            <person name="Amaro C."/>
        </authorList>
    </citation>
    <scope>NUCLEOTIDE SEQUENCE</scope>
</reference>
<reference evidence="1" key="1">
    <citation type="submission" date="2014-11" db="EMBL/GenBank/DDBJ databases">
        <authorList>
            <person name="Amaro Gonzalez C."/>
        </authorList>
    </citation>
    <scope>NUCLEOTIDE SEQUENCE</scope>
</reference>
<protein>
    <submittedName>
        <fullName evidence="1">Uncharacterized protein</fullName>
    </submittedName>
</protein>
<name>A0A0E9V7S7_ANGAN</name>
<accession>A0A0E9V7S7</accession>
<dbReference type="AlphaFoldDB" id="A0A0E9V7S7"/>